<sequence length="361" mass="40395">MSKILLILGITLIFIFSGCKQNNSTTPERKNIVEAVFASGNVITKNHYIVTSQTEGYLDKLLFNEGDSVKAGQSLFLIENESQAEQLDNAQANYEYSKSNAKDSSPVLEQLIAQKLQIKNKLETDSINFIRHQKLIKTAAVSKLDYEKAKLTYENSRQDLISVENQITDRKNILQLEVIKSKANLASQQNTSSFYEIASKVNGIILQINKTEGELIKRGEQVAEVGSGEFIAKLLIVEEDINKIKVGQEVFIELNTDKNKSYKAILSKVYPFFDSQEQSFIAEAKFTELVPKLISGTQLQANIKIKDKANALVIPTEFLLPGDFILSKNKQKVKVTVGIRTSEWVEILSGIDEISTLLLPN</sequence>
<dbReference type="RefSeq" id="WP_109266239.1">
    <property type="nucleotide sequence ID" value="NZ_QEWP01000031.1"/>
</dbReference>
<keyword evidence="2" id="KW-1185">Reference proteome</keyword>
<dbReference type="GO" id="GO:1990281">
    <property type="term" value="C:efflux pump complex"/>
    <property type="evidence" value="ECO:0007669"/>
    <property type="project" value="TreeGrafter"/>
</dbReference>
<comment type="caution">
    <text evidence="1">The sequence shown here is derived from an EMBL/GenBank/DDBJ whole genome shotgun (WGS) entry which is preliminary data.</text>
</comment>
<dbReference type="Gene3D" id="2.40.30.170">
    <property type="match status" value="1"/>
</dbReference>
<dbReference type="EMBL" id="QEWP01000031">
    <property type="protein sequence ID" value="PWD97608.1"/>
    <property type="molecule type" value="Genomic_DNA"/>
</dbReference>
<name>A0A2U2B3H4_9BACT</name>
<organism evidence="1 2">
    <name type="scientific">Marinilabilia rubra</name>
    <dbReference type="NCBI Taxonomy" id="2162893"/>
    <lineage>
        <taxon>Bacteria</taxon>
        <taxon>Pseudomonadati</taxon>
        <taxon>Bacteroidota</taxon>
        <taxon>Bacteroidia</taxon>
        <taxon>Marinilabiliales</taxon>
        <taxon>Marinilabiliaceae</taxon>
        <taxon>Marinilabilia</taxon>
    </lineage>
</organism>
<gene>
    <name evidence="1" type="ORF">DDZ16_19910</name>
</gene>
<dbReference type="PANTHER" id="PTHR30469:SF33">
    <property type="entry name" value="SLR1207 PROTEIN"/>
    <property type="match status" value="1"/>
</dbReference>
<protein>
    <submittedName>
        <fullName evidence="1">Uncharacterized protein</fullName>
    </submittedName>
</protein>
<evidence type="ECO:0000313" key="2">
    <source>
        <dbReference type="Proteomes" id="UP000244956"/>
    </source>
</evidence>
<dbReference type="OrthoDB" id="1522431at2"/>
<accession>A0A2U2B3H4</accession>
<dbReference type="Gene3D" id="2.40.50.100">
    <property type="match status" value="1"/>
</dbReference>
<reference evidence="1 2" key="1">
    <citation type="submission" date="2018-05" db="EMBL/GenBank/DDBJ databases">
        <title>Marinilabilia rubrum sp. nov., isolated from saltern sediment.</title>
        <authorList>
            <person name="Zhang R."/>
        </authorList>
    </citation>
    <scope>NUCLEOTIDE SEQUENCE [LARGE SCALE GENOMIC DNA]</scope>
    <source>
        <strain evidence="1 2">WTE16</strain>
    </source>
</reference>
<dbReference type="PANTHER" id="PTHR30469">
    <property type="entry name" value="MULTIDRUG RESISTANCE PROTEIN MDTA"/>
    <property type="match status" value="1"/>
</dbReference>
<dbReference type="SUPFAM" id="SSF111369">
    <property type="entry name" value="HlyD-like secretion proteins"/>
    <property type="match status" value="1"/>
</dbReference>
<dbReference type="Proteomes" id="UP000244956">
    <property type="component" value="Unassembled WGS sequence"/>
</dbReference>
<proteinExistence type="predicted"/>
<dbReference type="PROSITE" id="PS51257">
    <property type="entry name" value="PROKAR_LIPOPROTEIN"/>
    <property type="match status" value="1"/>
</dbReference>
<dbReference type="AlphaFoldDB" id="A0A2U2B3H4"/>
<dbReference type="GO" id="GO:0015562">
    <property type="term" value="F:efflux transmembrane transporter activity"/>
    <property type="evidence" value="ECO:0007669"/>
    <property type="project" value="TreeGrafter"/>
</dbReference>
<evidence type="ECO:0000313" key="1">
    <source>
        <dbReference type="EMBL" id="PWD97608.1"/>
    </source>
</evidence>